<keyword evidence="6" id="KW-0472">Membrane</keyword>
<dbReference type="InterPro" id="IPR016024">
    <property type="entry name" value="ARM-type_fold"/>
</dbReference>
<gene>
    <name evidence="8" type="ORF">KXQ929_LOCUS49359</name>
</gene>
<keyword evidence="5" id="KW-0653">Protein transport</keyword>
<comment type="similarity">
    <text evidence="2">Belongs to the adaptor complexes large subunit family.</text>
</comment>
<dbReference type="InterPro" id="IPR002553">
    <property type="entry name" value="Clathrin/coatomer_adapt-like_N"/>
</dbReference>
<dbReference type="GO" id="GO:0048490">
    <property type="term" value="P:anterograde synaptic vesicle transport"/>
    <property type="evidence" value="ECO:0007669"/>
    <property type="project" value="TreeGrafter"/>
</dbReference>
<sequence>VSKKNLMDIVRKLMIHMDKSEGSHYRDELLSKIIEICSQSDYQHITNFEWYISILVELTRLEGTKHGNLIARQMLDVAVRVESIRPFACNQMSPFLQRYS</sequence>
<protein>
    <recommendedName>
        <fullName evidence="7">Clathrin/coatomer adaptor adaptin-like N-terminal domain-containing protein</fullName>
    </recommendedName>
</protein>
<evidence type="ECO:0000259" key="7">
    <source>
        <dbReference type="Pfam" id="PF01602"/>
    </source>
</evidence>
<dbReference type="InterPro" id="IPR017105">
    <property type="entry name" value="AP3_complex_dsu"/>
</dbReference>
<dbReference type="InterPro" id="IPR011989">
    <property type="entry name" value="ARM-like"/>
</dbReference>
<dbReference type="GO" id="GO:0043195">
    <property type="term" value="C:terminal bouton"/>
    <property type="evidence" value="ECO:0007669"/>
    <property type="project" value="TreeGrafter"/>
</dbReference>
<evidence type="ECO:0000313" key="9">
    <source>
        <dbReference type="Proteomes" id="UP000663868"/>
    </source>
</evidence>
<evidence type="ECO:0000256" key="6">
    <source>
        <dbReference type="ARBA" id="ARBA00023136"/>
    </source>
</evidence>
<name>A0A820M9T4_9BILA</name>
<evidence type="ECO:0000256" key="5">
    <source>
        <dbReference type="ARBA" id="ARBA00022927"/>
    </source>
</evidence>
<evidence type="ECO:0000256" key="1">
    <source>
        <dbReference type="ARBA" id="ARBA00004308"/>
    </source>
</evidence>
<feature type="domain" description="Clathrin/coatomer adaptor adaptin-like N-terminal" evidence="7">
    <location>
        <begin position="1"/>
        <end position="98"/>
    </location>
</feature>
<dbReference type="GO" id="GO:0006623">
    <property type="term" value="P:protein targeting to vacuole"/>
    <property type="evidence" value="ECO:0007669"/>
    <property type="project" value="TreeGrafter"/>
</dbReference>
<dbReference type="GO" id="GO:0010008">
    <property type="term" value="C:endosome membrane"/>
    <property type="evidence" value="ECO:0007669"/>
    <property type="project" value="TreeGrafter"/>
</dbReference>
<dbReference type="EMBL" id="CAJOBB010020846">
    <property type="protein sequence ID" value="CAF4371016.1"/>
    <property type="molecule type" value="Genomic_DNA"/>
</dbReference>
<dbReference type="Pfam" id="PF01602">
    <property type="entry name" value="Adaptin_N"/>
    <property type="match status" value="1"/>
</dbReference>
<proteinExistence type="inferred from homology"/>
<organism evidence="8 9">
    <name type="scientific">Adineta steineri</name>
    <dbReference type="NCBI Taxonomy" id="433720"/>
    <lineage>
        <taxon>Eukaryota</taxon>
        <taxon>Metazoa</taxon>
        <taxon>Spiralia</taxon>
        <taxon>Gnathifera</taxon>
        <taxon>Rotifera</taxon>
        <taxon>Eurotatoria</taxon>
        <taxon>Bdelloidea</taxon>
        <taxon>Adinetida</taxon>
        <taxon>Adinetidae</taxon>
        <taxon>Adineta</taxon>
    </lineage>
</organism>
<evidence type="ECO:0000256" key="2">
    <source>
        <dbReference type="ARBA" id="ARBA00006613"/>
    </source>
</evidence>
<dbReference type="GO" id="GO:0006896">
    <property type="term" value="P:Golgi to vacuole transport"/>
    <property type="evidence" value="ECO:0007669"/>
    <property type="project" value="TreeGrafter"/>
</dbReference>
<reference evidence="8" key="1">
    <citation type="submission" date="2021-02" db="EMBL/GenBank/DDBJ databases">
        <authorList>
            <person name="Nowell W R."/>
        </authorList>
    </citation>
    <scope>NUCLEOTIDE SEQUENCE</scope>
</reference>
<comment type="subcellular location">
    <subcellularLocation>
        <location evidence="1">Endomembrane system</location>
    </subcellularLocation>
</comment>
<dbReference type="GO" id="GO:0098943">
    <property type="term" value="P:neurotransmitter receptor transport, postsynaptic endosome to lysosome"/>
    <property type="evidence" value="ECO:0007669"/>
    <property type="project" value="TreeGrafter"/>
</dbReference>
<dbReference type="PANTHER" id="PTHR22781:SF12">
    <property type="entry name" value="AP-3 COMPLEX SUBUNIT DELTA-1"/>
    <property type="match status" value="1"/>
</dbReference>
<evidence type="ECO:0000256" key="3">
    <source>
        <dbReference type="ARBA" id="ARBA00022448"/>
    </source>
</evidence>
<dbReference type="SUPFAM" id="SSF48371">
    <property type="entry name" value="ARM repeat"/>
    <property type="match status" value="1"/>
</dbReference>
<evidence type="ECO:0000256" key="4">
    <source>
        <dbReference type="ARBA" id="ARBA00022737"/>
    </source>
</evidence>
<keyword evidence="4" id="KW-0677">Repeat</keyword>
<dbReference type="Proteomes" id="UP000663868">
    <property type="component" value="Unassembled WGS sequence"/>
</dbReference>
<keyword evidence="3" id="KW-0813">Transport</keyword>
<dbReference type="GO" id="GO:0048499">
    <property type="term" value="P:synaptic vesicle membrane organization"/>
    <property type="evidence" value="ECO:0007669"/>
    <property type="project" value="TreeGrafter"/>
</dbReference>
<feature type="non-terminal residue" evidence="8">
    <location>
        <position position="1"/>
    </location>
</feature>
<dbReference type="Gene3D" id="1.25.10.10">
    <property type="entry name" value="Leucine-rich Repeat Variant"/>
    <property type="match status" value="1"/>
</dbReference>
<dbReference type="GO" id="GO:0098830">
    <property type="term" value="C:presynaptic endosome"/>
    <property type="evidence" value="ECO:0007669"/>
    <property type="project" value="TreeGrafter"/>
</dbReference>
<evidence type="ECO:0000313" key="8">
    <source>
        <dbReference type="EMBL" id="CAF4371016.1"/>
    </source>
</evidence>
<dbReference type="PANTHER" id="PTHR22781">
    <property type="entry name" value="DELTA ADAPTIN-RELATED"/>
    <property type="match status" value="1"/>
</dbReference>
<dbReference type="AlphaFoldDB" id="A0A820M9T4"/>
<dbReference type="GO" id="GO:0030123">
    <property type="term" value="C:AP-3 adaptor complex"/>
    <property type="evidence" value="ECO:0007669"/>
    <property type="project" value="InterPro"/>
</dbReference>
<comment type="caution">
    <text evidence="8">The sequence shown here is derived from an EMBL/GenBank/DDBJ whole genome shotgun (WGS) entry which is preliminary data.</text>
</comment>
<accession>A0A820M9T4</accession>
<dbReference type="GO" id="GO:0016182">
    <property type="term" value="P:synaptic vesicle budding from endosome"/>
    <property type="evidence" value="ECO:0007669"/>
    <property type="project" value="TreeGrafter"/>
</dbReference>
<dbReference type="GO" id="GO:1904115">
    <property type="term" value="C:axon cytoplasm"/>
    <property type="evidence" value="ECO:0007669"/>
    <property type="project" value="GOC"/>
</dbReference>